<evidence type="ECO:0008006" key="6">
    <source>
        <dbReference type="Google" id="ProtNLM"/>
    </source>
</evidence>
<name>A0A9K3IMH4_HELAN</name>
<sequence>MKNRWHRCILMALYLPLIGISISIIKQSDGKELRPSDHGLTNGADSPETAQAASPQMSSFFGSGASSTTQPLPEARNFSDPSWSTGGGDDHARKVLMVSSLVCGTAGVALLAVVGFLFLQRYRNQRSTVVVSS</sequence>
<accession>A0A9K3IMH4</accession>
<evidence type="ECO:0000256" key="1">
    <source>
        <dbReference type="SAM" id="MobiDB-lite"/>
    </source>
</evidence>
<dbReference type="EMBL" id="MNCJ02000322">
    <property type="protein sequence ID" value="KAF5799629.1"/>
    <property type="molecule type" value="Genomic_DNA"/>
</dbReference>
<dbReference type="PANTHER" id="PTHR37189">
    <property type="entry name" value="CONCANAVALIN A-LIKE LECTIN/GLUCANASE DOMAIN-CONTAINING PROTEIN-RELATED"/>
    <property type="match status" value="1"/>
</dbReference>
<feature type="chain" id="PRO_5039930080" description="Transmembrane protein" evidence="3">
    <location>
        <begin position="31"/>
        <end position="133"/>
    </location>
</feature>
<proteinExistence type="predicted"/>
<reference evidence="4" key="1">
    <citation type="journal article" date="2017" name="Nature">
        <title>The sunflower genome provides insights into oil metabolism, flowering and Asterid evolution.</title>
        <authorList>
            <person name="Badouin H."/>
            <person name="Gouzy J."/>
            <person name="Grassa C.J."/>
            <person name="Murat F."/>
            <person name="Staton S.E."/>
            <person name="Cottret L."/>
            <person name="Lelandais-Briere C."/>
            <person name="Owens G.L."/>
            <person name="Carrere S."/>
            <person name="Mayjonade B."/>
            <person name="Legrand L."/>
            <person name="Gill N."/>
            <person name="Kane N.C."/>
            <person name="Bowers J.E."/>
            <person name="Hubner S."/>
            <person name="Bellec A."/>
            <person name="Berard A."/>
            <person name="Berges H."/>
            <person name="Blanchet N."/>
            <person name="Boniface M.C."/>
            <person name="Brunel D."/>
            <person name="Catrice O."/>
            <person name="Chaidir N."/>
            <person name="Claudel C."/>
            <person name="Donnadieu C."/>
            <person name="Faraut T."/>
            <person name="Fievet G."/>
            <person name="Helmstetter N."/>
            <person name="King M."/>
            <person name="Knapp S.J."/>
            <person name="Lai Z."/>
            <person name="Le Paslier M.C."/>
            <person name="Lippi Y."/>
            <person name="Lorenzon L."/>
            <person name="Mandel J.R."/>
            <person name="Marage G."/>
            <person name="Marchand G."/>
            <person name="Marquand E."/>
            <person name="Bret-Mestries E."/>
            <person name="Morien E."/>
            <person name="Nambeesan S."/>
            <person name="Nguyen T."/>
            <person name="Pegot-Espagnet P."/>
            <person name="Pouilly N."/>
            <person name="Raftis F."/>
            <person name="Sallet E."/>
            <person name="Schiex T."/>
            <person name="Thomas J."/>
            <person name="Vandecasteele C."/>
            <person name="Vares D."/>
            <person name="Vear F."/>
            <person name="Vautrin S."/>
            <person name="Crespi M."/>
            <person name="Mangin B."/>
            <person name="Burke J.M."/>
            <person name="Salse J."/>
            <person name="Munos S."/>
            <person name="Vincourt P."/>
            <person name="Rieseberg L.H."/>
            <person name="Langlade N.B."/>
        </authorList>
    </citation>
    <scope>NUCLEOTIDE SEQUENCE</scope>
    <source>
        <tissue evidence="4">Leaves</tissue>
    </source>
</reference>
<dbReference type="Proteomes" id="UP000215914">
    <property type="component" value="Unassembled WGS sequence"/>
</dbReference>
<dbReference type="PANTHER" id="PTHR37189:SF4">
    <property type="entry name" value="TRANSMEMBRANE PROTEIN"/>
    <property type="match status" value="1"/>
</dbReference>
<comment type="caution">
    <text evidence="4">The sequence shown here is derived from an EMBL/GenBank/DDBJ whole genome shotgun (WGS) entry which is preliminary data.</text>
</comment>
<evidence type="ECO:0000313" key="4">
    <source>
        <dbReference type="EMBL" id="KAF5799629.1"/>
    </source>
</evidence>
<feature type="signal peptide" evidence="3">
    <location>
        <begin position="1"/>
        <end position="30"/>
    </location>
</feature>
<keyword evidence="2" id="KW-1133">Transmembrane helix</keyword>
<evidence type="ECO:0000256" key="2">
    <source>
        <dbReference type="SAM" id="Phobius"/>
    </source>
</evidence>
<evidence type="ECO:0000313" key="5">
    <source>
        <dbReference type="Proteomes" id="UP000215914"/>
    </source>
</evidence>
<feature type="region of interest" description="Disordered" evidence="1">
    <location>
        <begin position="31"/>
        <end position="87"/>
    </location>
</feature>
<reference evidence="4" key="2">
    <citation type="submission" date="2020-06" db="EMBL/GenBank/DDBJ databases">
        <title>Helianthus annuus Genome sequencing and assembly Release 2.</title>
        <authorList>
            <person name="Gouzy J."/>
            <person name="Langlade N."/>
            <person name="Munos S."/>
        </authorList>
    </citation>
    <scope>NUCLEOTIDE SEQUENCE</scope>
    <source>
        <tissue evidence="4">Leaves</tissue>
    </source>
</reference>
<keyword evidence="3" id="KW-0732">Signal</keyword>
<keyword evidence="2" id="KW-0472">Membrane</keyword>
<feature type="transmembrane region" description="Helical" evidence="2">
    <location>
        <begin position="95"/>
        <end position="119"/>
    </location>
</feature>
<keyword evidence="5" id="KW-1185">Reference proteome</keyword>
<feature type="compositionally biased region" description="Low complexity" evidence="1">
    <location>
        <begin position="58"/>
        <end position="69"/>
    </location>
</feature>
<gene>
    <name evidence="4" type="ORF">HanXRQr2_Chr07g0306641</name>
</gene>
<dbReference type="Gramene" id="mRNA:HanXRQr2_Chr07g0306641">
    <property type="protein sequence ID" value="CDS:HanXRQr2_Chr07g0306641.1"/>
    <property type="gene ID" value="HanXRQr2_Chr07g0306641"/>
</dbReference>
<keyword evidence="2" id="KW-0812">Transmembrane</keyword>
<organism evidence="4 5">
    <name type="scientific">Helianthus annuus</name>
    <name type="common">Common sunflower</name>
    <dbReference type="NCBI Taxonomy" id="4232"/>
    <lineage>
        <taxon>Eukaryota</taxon>
        <taxon>Viridiplantae</taxon>
        <taxon>Streptophyta</taxon>
        <taxon>Embryophyta</taxon>
        <taxon>Tracheophyta</taxon>
        <taxon>Spermatophyta</taxon>
        <taxon>Magnoliopsida</taxon>
        <taxon>eudicotyledons</taxon>
        <taxon>Gunneridae</taxon>
        <taxon>Pentapetalae</taxon>
        <taxon>asterids</taxon>
        <taxon>campanulids</taxon>
        <taxon>Asterales</taxon>
        <taxon>Asteraceae</taxon>
        <taxon>Asteroideae</taxon>
        <taxon>Heliantheae alliance</taxon>
        <taxon>Heliantheae</taxon>
        <taxon>Helianthus</taxon>
    </lineage>
</organism>
<dbReference type="AlphaFoldDB" id="A0A9K3IMH4"/>
<evidence type="ECO:0000256" key="3">
    <source>
        <dbReference type="SAM" id="SignalP"/>
    </source>
</evidence>
<protein>
    <recommendedName>
        <fullName evidence="6">Transmembrane protein</fullName>
    </recommendedName>
</protein>
<feature type="compositionally biased region" description="Polar residues" evidence="1">
    <location>
        <begin position="48"/>
        <end position="57"/>
    </location>
</feature>